<evidence type="ECO:0000313" key="2">
    <source>
        <dbReference type="Proteomes" id="UP001144978"/>
    </source>
</evidence>
<evidence type="ECO:0000313" key="1">
    <source>
        <dbReference type="EMBL" id="KAJ2986358.1"/>
    </source>
</evidence>
<accession>A0ACC1P6G1</accession>
<name>A0ACC1P6G1_9APHY</name>
<gene>
    <name evidence="1" type="ORF">NUW54_g9799</name>
</gene>
<reference evidence="1" key="1">
    <citation type="submission" date="2022-08" db="EMBL/GenBank/DDBJ databases">
        <title>Genome Sequence of Pycnoporus sanguineus.</title>
        <authorList>
            <person name="Buettner E."/>
        </authorList>
    </citation>
    <scope>NUCLEOTIDE SEQUENCE</scope>
    <source>
        <strain evidence="1">CG-C14</strain>
    </source>
</reference>
<organism evidence="1 2">
    <name type="scientific">Trametes sanguinea</name>
    <dbReference type="NCBI Taxonomy" id="158606"/>
    <lineage>
        <taxon>Eukaryota</taxon>
        <taxon>Fungi</taxon>
        <taxon>Dikarya</taxon>
        <taxon>Basidiomycota</taxon>
        <taxon>Agaricomycotina</taxon>
        <taxon>Agaricomycetes</taxon>
        <taxon>Polyporales</taxon>
        <taxon>Polyporaceae</taxon>
        <taxon>Trametes</taxon>
    </lineage>
</organism>
<protein>
    <submittedName>
        <fullName evidence="1">Uncharacterized protein</fullName>
    </submittedName>
</protein>
<comment type="caution">
    <text evidence="1">The sequence shown here is derived from an EMBL/GenBank/DDBJ whole genome shotgun (WGS) entry which is preliminary data.</text>
</comment>
<dbReference type="Proteomes" id="UP001144978">
    <property type="component" value="Unassembled WGS sequence"/>
</dbReference>
<dbReference type="EMBL" id="JANSHE010003370">
    <property type="protein sequence ID" value="KAJ2986358.1"/>
    <property type="molecule type" value="Genomic_DNA"/>
</dbReference>
<proteinExistence type="predicted"/>
<keyword evidence="2" id="KW-1185">Reference proteome</keyword>
<sequence>MLRVCFRTGTTCADCRRDGGERVAVLGIYRAAECDPVVARHAAHAAAFARSTRARRRGSWTATSCTYRALSLARTTTLALPRKSRGPLAHSVGGPAGLDVDGQAAEHLIQRRRVFGHKQACSETAVACDPGAVYGPGPSSRRGSMRGTRSANSTPLFPAPSPSTRPSPAQRSLQGSGDMIGDTPSPVDPPMPPPVHPASYTPPVVTSNPSTTSSSPPMPSTPASPAVAAPPSQITPVTPASMLKLGRLAVSSALTSQPGAHDESSGQKQKNAIGCPALKPYPACWKCGHDADSGTFSDSDRSVSSPTSPRSPSKSSSSKKSKKRK</sequence>